<organism evidence="3 4">
    <name type="scientific">Morella rubra</name>
    <name type="common">Chinese bayberry</name>
    <dbReference type="NCBI Taxonomy" id="262757"/>
    <lineage>
        <taxon>Eukaryota</taxon>
        <taxon>Viridiplantae</taxon>
        <taxon>Streptophyta</taxon>
        <taxon>Embryophyta</taxon>
        <taxon>Tracheophyta</taxon>
        <taxon>Spermatophyta</taxon>
        <taxon>Magnoliopsida</taxon>
        <taxon>eudicotyledons</taxon>
        <taxon>Gunneridae</taxon>
        <taxon>Pentapetalae</taxon>
        <taxon>rosids</taxon>
        <taxon>fabids</taxon>
        <taxon>Fagales</taxon>
        <taxon>Myricaceae</taxon>
        <taxon>Morella</taxon>
    </lineage>
</organism>
<sequence length="651" mass="71136">MDGIGAMTGGKLGGYGSPSHDRMVYLATCLIGHHVEVQVKDGSVYSGIFHATNAEKDFGVILKMARMIKDGSLRGQKAFADSVSKAPSKTLIIPAKDLVQVFAKEVSVTRDELSHDMQHERQQEIMLDSSISQSRYVEVGRELEPWIPDEDDPQCPELENIFDGPWNRGWDQFETNETLFGVKSTFDEEIYTTKLERGPKMEELEKKALRIAREIEGEETQDLHLAEERGISFHEDFDMDEETRYSSVYRGKGVDDTGYEEHEDILLDSHNTETFGDSGSVVKCTTDMNVGKSNDGARTSSSCSSKDLAESSQSTTGLDLCRPGSYDLAKQLASEIPFKSFPTSDGDSRILDNPVSEGNNYAEELTEMKTIILLSSEYWITVAFANANANIVVYYGLVFHVDSQSPLSGKKDGSEIGGISPNDSPYDSSSSVLPKGHEKINSLGEQSEGVGAGKVHGETQSLNSRGQPGSSTSSNSDSAGGASAFSGPSLSPCSSVGSLSSEKSTLNPHAKEFKLNPNAKSFMPSQTPVRPQSPVSDASFYFPPNVSSVPHVPGMPMGIGIGHSFPGHQPVIFNPQVVPMPTPQGYFHPNAPQYGQQMLPGHPRQFLYMPNYQPNFFSNSYINVYQMELKSTEAPPFLLETRFCLRSCGIG</sequence>
<feature type="region of interest" description="Disordered" evidence="1">
    <location>
        <begin position="290"/>
        <end position="309"/>
    </location>
</feature>
<proteinExistence type="predicted"/>
<accession>A0A6A1VZK7</accession>
<gene>
    <name evidence="3" type="ORF">CJ030_MR3G026261</name>
</gene>
<feature type="region of interest" description="Disordered" evidence="1">
    <location>
        <begin position="409"/>
        <end position="536"/>
    </location>
</feature>
<evidence type="ECO:0000256" key="1">
    <source>
        <dbReference type="SAM" id="MobiDB-lite"/>
    </source>
</evidence>
<name>A0A6A1VZK7_9ROSI</name>
<feature type="compositionally biased region" description="Polar residues" evidence="1">
    <location>
        <begin position="523"/>
        <end position="536"/>
    </location>
</feature>
<feature type="compositionally biased region" description="Low complexity" evidence="1">
    <location>
        <begin position="464"/>
        <end position="501"/>
    </location>
</feature>
<dbReference type="InterPro" id="IPR009604">
    <property type="entry name" value="LsmAD_domain"/>
</dbReference>
<dbReference type="InterPro" id="IPR025852">
    <property type="entry name" value="SM_dom_ATX"/>
</dbReference>
<evidence type="ECO:0000259" key="2">
    <source>
        <dbReference type="SMART" id="SM01272"/>
    </source>
</evidence>
<feature type="domain" description="LsmAD" evidence="2">
    <location>
        <begin position="180"/>
        <end position="251"/>
    </location>
</feature>
<protein>
    <submittedName>
        <fullName evidence="3">Polyadenylate-binding protein-interacting protein 4</fullName>
    </submittedName>
</protein>
<comment type="caution">
    <text evidence="3">The sequence shown here is derived from an EMBL/GenBank/DDBJ whole genome shotgun (WGS) entry which is preliminary data.</text>
</comment>
<dbReference type="Pfam" id="PF06741">
    <property type="entry name" value="LsmAD"/>
    <property type="match status" value="1"/>
</dbReference>
<dbReference type="InterPro" id="IPR045117">
    <property type="entry name" value="ATXN2-like"/>
</dbReference>
<dbReference type="Proteomes" id="UP000516437">
    <property type="component" value="Chromosome 3"/>
</dbReference>
<dbReference type="PANTHER" id="PTHR12854:SF7">
    <property type="entry name" value="ATAXIN-2 HOMOLOG"/>
    <property type="match status" value="1"/>
</dbReference>
<evidence type="ECO:0000313" key="4">
    <source>
        <dbReference type="Proteomes" id="UP000516437"/>
    </source>
</evidence>
<dbReference type="GO" id="GO:0034063">
    <property type="term" value="P:stress granule assembly"/>
    <property type="evidence" value="ECO:0007669"/>
    <property type="project" value="TreeGrafter"/>
</dbReference>
<dbReference type="Pfam" id="PF14438">
    <property type="entry name" value="SM-ATX"/>
    <property type="match status" value="1"/>
</dbReference>
<feature type="compositionally biased region" description="Low complexity" evidence="1">
    <location>
        <begin position="420"/>
        <end position="431"/>
    </location>
</feature>
<dbReference type="PANTHER" id="PTHR12854">
    <property type="entry name" value="ATAXIN 2-RELATED"/>
    <property type="match status" value="1"/>
</dbReference>
<dbReference type="OrthoDB" id="2275718at2759"/>
<dbReference type="GO" id="GO:0003729">
    <property type="term" value="F:mRNA binding"/>
    <property type="evidence" value="ECO:0007669"/>
    <property type="project" value="TreeGrafter"/>
</dbReference>
<dbReference type="SMART" id="SM01272">
    <property type="entry name" value="LsmAD"/>
    <property type="match status" value="1"/>
</dbReference>
<evidence type="ECO:0000313" key="3">
    <source>
        <dbReference type="EMBL" id="KAB1218381.1"/>
    </source>
</evidence>
<dbReference type="GO" id="GO:0010494">
    <property type="term" value="C:cytoplasmic stress granule"/>
    <property type="evidence" value="ECO:0007669"/>
    <property type="project" value="TreeGrafter"/>
</dbReference>
<dbReference type="EMBL" id="RXIC02000021">
    <property type="protein sequence ID" value="KAB1218381.1"/>
    <property type="molecule type" value="Genomic_DNA"/>
</dbReference>
<dbReference type="AlphaFoldDB" id="A0A6A1VZK7"/>
<reference evidence="3 4" key="1">
    <citation type="journal article" date="2019" name="Plant Biotechnol. J.">
        <title>The red bayberry genome and genetic basis of sex determination.</title>
        <authorList>
            <person name="Jia H.M."/>
            <person name="Jia H.J."/>
            <person name="Cai Q.L."/>
            <person name="Wang Y."/>
            <person name="Zhao H.B."/>
            <person name="Yang W.F."/>
            <person name="Wang G.Y."/>
            <person name="Li Y.H."/>
            <person name="Zhan D.L."/>
            <person name="Shen Y.T."/>
            <person name="Niu Q.F."/>
            <person name="Chang L."/>
            <person name="Qiu J."/>
            <person name="Zhao L."/>
            <person name="Xie H.B."/>
            <person name="Fu W.Y."/>
            <person name="Jin J."/>
            <person name="Li X.W."/>
            <person name="Jiao Y."/>
            <person name="Zhou C.C."/>
            <person name="Tu T."/>
            <person name="Chai C.Y."/>
            <person name="Gao J.L."/>
            <person name="Fan L.J."/>
            <person name="van de Weg E."/>
            <person name="Wang J.Y."/>
            <person name="Gao Z.S."/>
        </authorList>
    </citation>
    <scope>NUCLEOTIDE SEQUENCE [LARGE SCALE GENOMIC DNA]</scope>
    <source>
        <tissue evidence="3">Leaves</tissue>
    </source>
</reference>
<keyword evidence="4" id="KW-1185">Reference proteome</keyword>